<proteinExistence type="predicted"/>
<dbReference type="GO" id="GO:0016020">
    <property type="term" value="C:membrane"/>
    <property type="evidence" value="ECO:0007669"/>
    <property type="project" value="InterPro"/>
</dbReference>
<protein>
    <submittedName>
        <fullName evidence="1">Uncharacterized protein</fullName>
    </submittedName>
</protein>
<organism evidence="1 2">
    <name type="scientific">Owenia fusiformis</name>
    <name type="common">Polychaete worm</name>
    <dbReference type="NCBI Taxonomy" id="6347"/>
    <lineage>
        <taxon>Eukaryota</taxon>
        <taxon>Metazoa</taxon>
        <taxon>Spiralia</taxon>
        <taxon>Lophotrochozoa</taxon>
        <taxon>Annelida</taxon>
        <taxon>Polychaeta</taxon>
        <taxon>Sedentaria</taxon>
        <taxon>Canalipalpata</taxon>
        <taxon>Sabellida</taxon>
        <taxon>Oweniida</taxon>
        <taxon>Oweniidae</taxon>
        <taxon>Owenia</taxon>
    </lineage>
</organism>
<name>A0A8J1UI50_OWEFU</name>
<feature type="non-terminal residue" evidence="1">
    <location>
        <position position="1"/>
    </location>
</feature>
<gene>
    <name evidence="1" type="ORF">OFUS_LOCUS17790</name>
</gene>
<keyword evidence="2" id="KW-1185">Reference proteome</keyword>
<sequence length="241" mass="26495">IIGEITVMDDETSDELKINVVNNTIPDSLGVINNTCINMLGNTFCRALLVAKQVFTQTNEQKTLDFTIVAIDKAGLTLSKPFALDITKTNKAPTDILLNQKVFDSIKVPDSRRNMSLGVLSTSDPDSEDKHYYSLTNADGIVYIEGNDTLKLNQNAALLLHTNYTISIMVTDNGIPPKSYLKNVTITLEIVNVLPDGLTISNNKIKENSVSGTLIGLLEGHDLNNLREQIQTLTYTIDQNP</sequence>
<reference evidence="1" key="1">
    <citation type="submission" date="2022-03" db="EMBL/GenBank/DDBJ databases">
        <authorList>
            <person name="Martin C."/>
        </authorList>
    </citation>
    <scope>NUCLEOTIDE SEQUENCE</scope>
</reference>
<dbReference type="InterPro" id="IPR015919">
    <property type="entry name" value="Cadherin-like_sf"/>
</dbReference>
<dbReference type="CDD" id="cd11304">
    <property type="entry name" value="Cadherin_repeat"/>
    <property type="match status" value="1"/>
</dbReference>
<accession>A0A8J1UI50</accession>
<comment type="caution">
    <text evidence="1">The sequence shown here is derived from an EMBL/GenBank/DDBJ whole genome shotgun (WGS) entry which is preliminary data.</text>
</comment>
<dbReference type="OrthoDB" id="10043560at2759"/>
<evidence type="ECO:0000313" key="2">
    <source>
        <dbReference type="Proteomes" id="UP000749559"/>
    </source>
</evidence>
<dbReference type="Gene3D" id="2.60.40.60">
    <property type="entry name" value="Cadherins"/>
    <property type="match status" value="1"/>
</dbReference>
<dbReference type="SUPFAM" id="SSF49313">
    <property type="entry name" value="Cadherin-like"/>
    <property type="match status" value="1"/>
</dbReference>
<dbReference type="EMBL" id="CAIIXF020000008">
    <property type="protein sequence ID" value="CAH1792870.1"/>
    <property type="molecule type" value="Genomic_DNA"/>
</dbReference>
<dbReference type="Proteomes" id="UP000749559">
    <property type="component" value="Unassembled WGS sequence"/>
</dbReference>
<evidence type="ECO:0000313" key="1">
    <source>
        <dbReference type="EMBL" id="CAH1792870.1"/>
    </source>
</evidence>
<dbReference type="AlphaFoldDB" id="A0A8J1UI50"/>
<dbReference type="GO" id="GO:0005509">
    <property type="term" value="F:calcium ion binding"/>
    <property type="evidence" value="ECO:0007669"/>
    <property type="project" value="InterPro"/>
</dbReference>
<feature type="non-terminal residue" evidence="1">
    <location>
        <position position="241"/>
    </location>
</feature>